<dbReference type="SUPFAM" id="SSF56281">
    <property type="entry name" value="Metallo-hydrolase/oxidoreductase"/>
    <property type="match status" value="1"/>
</dbReference>
<feature type="transmembrane region" description="Helical" evidence="6">
    <location>
        <begin position="271"/>
        <end position="301"/>
    </location>
</feature>
<comment type="caution">
    <text evidence="8">The sequence shown here is derived from an EMBL/GenBank/DDBJ whole genome shotgun (WGS) entry which is preliminary data.</text>
</comment>
<evidence type="ECO:0000256" key="4">
    <source>
        <dbReference type="ARBA" id="ARBA00022989"/>
    </source>
</evidence>
<keyword evidence="3 6" id="KW-0812">Transmembrane</keyword>
<name>A0ABT0VI84_9LACO</name>
<dbReference type="Gene3D" id="3.60.15.10">
    <property type="entry name" value="Ribonuclease Z/Hydroxyacylglutathione hydrolase-like"/>
    <property type="match status" value="1"/>
</dbReference>
<evidence type="ECO:0000259" key="7">
    <source>
        <dbReference type="PROSITE" id="PS50191"/>
    </source>
</evidence>
<dbReference type="InterPro" id="IPR001251">
    <property type="entry name" value="CRAL-TRIO_dom"/>
</dbReference>
<dbReference type="InterPro" id="IPR036866">
    <property type="entry name" value="RibonucZ/Hydroxyglut_hydro"/>
</dbReference>
<dbReference type="PROSITE" id="PS50191">
    <property type="entry name" value="CRAL_TRIO"/>
    <property type="match status" value="1"/>
</dbReference>
<dbReference type="Pfam" id="PF03772">
    <property type="entry name" value="Competence"/>
    <property type="match status" value="1"/>
</dbReference>
<dbReference type="PANTHER" id="PTHR30619:SF7">
    <property type="entry name" value="BETA-LACTAMASE DOMAIN PROTEIN"/>
    <property type="match status" value="1"/>
</dbReference>
<evidence type="ECO:0000256" key="3">
    <source>
        <dbReference type="ARBA" id="ARBA00022692"/>
    </source>
</evidence>
<dbReference type="InterPro" id="IPR052159">
    <property type="entry name" value="Competence_DNA_uptake"/>
</dbReference>
<evidence type="ECO:0000256" key="5">
    <source>
        <dbReference type="ARBA" id="ARBA00023136"/>
    </source>
</evidence>
<keyword evidence="4 6" id="KW-1133">Transmembrane helix</keyword>
<dbReference type="Pfam" id="PF00753">
    <property type="entry name" value="Lactamase_B"/>
    <property type="match status" value="1"/>
</dbReference>
<dbReference type="NCBIfam" id="TIGR00360">
    <property type="entry name" value="ComEC_N-term"/>
    <property type="match status" value="1"/>
</dbReference>
<dbReference type="NCBIfam" id="TIGR00361">
    <property type="entry name" value="ComEC_Rec2"/>
    <property type="match status" value="1"/>
</dbReference>
<dbReference type="InterPro" id="IPR004477">
    <property type="entry name" value="ComEC_N"/>
</dbReference>
<feature type="transmembrane region" description="Helical" evidence="6">
    <location>
        <begin position="185"/>
        <end position="208"/>
    </location>
</feature>
<feature type="transmembrane region" description="Helical" evidence="6">
    <location>
        <begin position="215"/>
        <end position="236"/>
    </location>
</feature>
<evidence type="ECO:0000313" key="9">
    <source>
        <dbReference type="Proteomes" id="UP001057481"/>
    </source>
</evidence>
<keyword evidence="9" id="KW-1185">Reference proteome</keyword>
<feature type="transmembrane region" description="Helical" evidence="6">
    <location>
        <begin position="419"/>
        <end position="438"/>
    </location>
</feature>
<gene>
    <name evidence="8" type="ORF">KAK10_06455</name>
</gene>
<proteinExistence type="predicted"/>
<feature type="transmembrane region" description="Helical" evidence="6">
    <location>
        <begin position="389"/>
        <end position="412"/>
    </location>
</feature>
<dbReference type="EMBL" id="JAGMVS010000065">
    <property type="protein sequence ID" value="MCM2437547.1"/>
    <property type="molecule type" value="Genomic_DNA"/>
</dbReference>
<dbReference type="InterPro" id="IPR004797">
    <property type="entry name" value="Competence_ComEC/Rec2"/>
</dbReference>
<keyword evidence="5 6" id="KW-0472">Membrane</keyword>
<evidence type="ECO:0000313" key="8">
    <source>
        <dbReference type="EMBL" id="MCM2437547.1"/>
    </source>
</evidence>
<dbReference type="PANTHER" id="PTHR30619">
    <property type="entry name" value="DNA INTERNALIZATION/COMPETENCE PROTEIN COMEC/REC2"/>
    <property type="match status" value="1"/>
</dbReference>
<evidence type="ECO:0000256" key="2">
    <source>
        <dbReference type="ARBA" id="ARBA00022475"/>
    </source>
</evidence>
<evidence type="ECO:0000256" key="1">
    <source>
        <dbReference type="ARBA" id="ARBA00004651"/>
    </source>
</evidence>
<comment type="subcellular location">
    <subcellularLocation>
        <location evidence="1">Cell membrane</location>
        <topology evidence="1">Multi-pass membrane protein</topology>
    </subcellularLocation>
</comment>
<sequence length="705" mass="80293">MALIVSVLVLIIASLFFMWQVNISKLATDYACNDKQVNIIGTVLADEITFNGNRYKMILENDKQEKIILFGNINSFESKKVLVSNIKTLKVQARVIFKPIQKTHNDGQFDLIKYYKTQNIVGNADVIELEKVDKISQINLISLLHMLRKVILKYFEKLPKYLRFYAETLIMGYARIDFYQENVGIATLGLVHLFSISGFQVGLFCAFIRFMLKKFYIFQEGIAVILIILLPLYFIFSGSLISLIRPIITAMMVEAKYIYPFKVTRLDVWSCSLLGGVFLEPSVLLTFGGQLSYLLAFGLIYVDKLNYWQQILLLNLLTLPVILSYTYQWHILVLGVNLILLPFFSYIIVPITIFGVVTFPFLPILSTIINQLIKWTNESIKIMAELPGLVVFGKPPVILALMALICTAVLLTQYKSRRIWLSLCTIYAISFGLIHNPMQNLVTFIDVGQGDSAIIKENNKITLIDTGGKLNFNFLKEEWQKPEKQQQAGADYSVIPYLKSLGIAKINQIILTHGDADHIGDLGVILAKFTVNEILVGWGMATDESLLKLQRRYHFKIISVKKDTLIKSNHLAVLMPYKKGSGKNQDSVVTTGNFGNKRFIFMGDLDQDGEKIIMHNYPTLHAQIIKLGHHGSKTSTNESFIRQLKPELAIISAGYKNRYGHPHQETLKTLEDNQVGWVNTAERGMITYKWNMFGDQWHTKLRINK</sequence>
<protein>
    <submittedName>
        <fullName evidence="8">DNA internalization-related competence protein ComEC/Rec2</fullName>
    </submittedName>
</protein>
<dbReference type="InterPro" id="IPR001279">
    <property type="entry name" value="Metallo-B-lactamas"/>
</dbReference>
<feature type="transmembrane region" description="Helical" evidence="6">
    <location>
        <begin position="307"/>
        <end position="327"/>
    </location>
</feature>
<accession>A0ABT0VI84</accession>
<keyword evidence="2" id="KW-1003">Cell membrane</keyword>
<organism evidence="8 9">
    <name type="scientific">Periweissella beninensis</name>
    <dbReference type="NCBI Taxonomy" id="504936"/>
    <lineage>
        <taxon>Bacteria</taxon>
        <taxon>Bacillati</taxon>
        <taxon>Bacillota</taxon>
        <taxon>Bacilli</taxon>
        <taxon>Lactobacillales</taxon>
        <taxon>Lactobacillaceae</taxon>
        <taxon>Periweissella</taxon>
    </lineage>
</organism>
<feature type="transmembrane region" description="Helical" evidence="6">
    <location>
        <begin position="339"/>
        <end position="369"/>
    </location>
</feature>
<dbReference type="Proteomes" id="UP001057481">
    <property type="component" value="Unassembled WGS sequence"/>
</dbReference>
<dbReference type="InterPro" id="IPR035681">
    <property type="entry name" value="ComA-like_MBL"/>
</dbReference>
<evidence type="ECO:0000256" key="6">
    <source>
        <dbReference type="SAM" id="Phobius"/>
    </source>
</evidence>
<dbReference type="SMART" id="SM00849">
    <property type="entry name" value="Lactamase_B"/>
    <property type="match status" value="1"/>
</dbReference>
<feature type="domain" description="CRAL-TRIO" evidence="7">
    <location>
        <begin position="108"/>
        <end position="295"/>
    </location>
</feature>
<reference evidence="8" key="1">
    <citation type="submission" date="2021-04" db="EMBL/GenBank/DDBJ databases">
        <title>Taxonomic assessment of Weissella genus.</title>
        <authorList>
            <person name="Fanelli F."/>
            <person name="Chieffi D."/>
            <person name="Dell'Aquila A."/>
            <person name="Gyu-Sung C."/>
            <person name="Franz C.M.A.P."/>
            <person name="Fusco V."/>
        </authorList>
    </citation>
    <scope>NUCLEOTIDE SEQUENCE</scope>
    <source>
        <strain evidence="8">LMG 25373</strain>
    </source>
</reference>
<dbReference type="CDD" id="cd07731">
    <property type="entry name" value="ComA-like_MBL-fold"/>
    <property type="match status" value="1"/>
</dbReference>